<keyword evidence="2" id="KW-1185">Reference proteome</keyword>
<dbReference type="EMBL" id="JABSTV010001253">
    <property type="protein sequence ID" value="KAH7942876.1"/>
    <property type="molecule type" value="Genomic_DNA"/>
</dbReference>
<dbReference type="Proteomes" id="UP000821837">
    <property type="component" value="Unassembled WGS sequence"/>
</dbReference>
<dbReference type="Gene3D" id="3.80.10.10">
    <property type="entry name" value="Ribonuclease Inhibitor"/>
    <property type="match status" value="1"/>
</dbReference>
<accession>A0A9D4PJL3</accession>
<dbReference type="InterPro" id="IPR032675">
    <property type="entry name" value="LRR_dom_sf"/>
</dbReference>
<gene>
    <name evidence="1" type="ORF">HPB52_002053</name>
</gene>
<reference evidence="1" key="1">
    <citation type="journal article" date="2020" name="Cell">
        <title>Large-Scale Comparative Analyses of Tick Genomes Elucidate Their Genetic Diversity and Vector Capacities.</title>
        <authorList>
            <consortium name="Tick Genome and Microbiome Consortium (TIGMIC)"/>
            <person name="Jia N."/>
            <person name="Wang J."/>
            <person name="Shi W."/>
            <person name="Du L."/>
            <person name="Sun Y."/>
            <person name="Zhan W."/>
            <person name="Jiang J.F."/>
            <person name="Wang Q."/>
            <person name="Zhang B."/>
            <person name="Ji P."/>
            <person name="Bell-Sakyi L."/>
            <person name="Cui X.M."/>
            <person name="Yuan T.T."/>
            <person name="Jiang B.G."/>
            <person name="Yang W.F."/>
            <person name="Lam T.T."/>
            <person name="Chang Q.C."/>
            <person name="Ding S.J."/>
            <person name="Wang X.J."/>
            <person name="Zhu J.G."/>
            <person name="Ruan X.D."/>
            <person name="Zhao L."/>
            <person name="Wei J.T."/>
            <person name="Ye R.Z."/>
            <person name="Que T.C."/>
            <person name="Du C.H."/>
            <person name="Zhou Y.H."/>
            <person name="Cheng J.X."/>
            <person name="Dai P.F."/>
            <person name="Guo W.B."/>
            <person name="Han X.H."/>
            <person name="Huang E.J."/>
            <person name="Li L.F."/>
            <person name="Wei W."/>
            <person name="Gao Y.C."/>
            <person name="Liu J.Z."/>
            <person name="Shao H.Z."/>
            <person name="Wang X."/>
            <person name="Wang C.C."/>
            <person name="Yang T.C."/>
            <person name="Huo Q.B."/>
            <person name="Li W."/>
            <person name="Chen H.Y."/>
            <person name="Chen S.E."/>
            <person name="Zhou L.G."/>
            <person name="Ni X.B."/>
            <person name="Tian J.H."/>
            <person name="Sheng Y."/>
            <person name="Liu T."/>
            <person name="Pan Y.S."/>
            <person name="Xia L.Y."/>
            <person name="Li J."/>
            <person name="Zhao F."/>
            <person name="Cao W.C."/>
        </authorList>
    </citation>
    <scope>NUCLEOTIDE SEQUENCE</scope>
    <source>
        <strain evidence="1">Rsan-2018</strain>
    </source>
</reference>
<dbReference type="OMA" id="EWFVIED"/>
<comment type="caution">
    <text evidence="1">The sequence shown here is derived from an EMBL/GenBank/DDBJ whole genome shotgun (WGS) entry which is preliminary data.</text>
</comment>
<protein>
    <submittedName>
        <fullName evidence="1">Uncharacterized protein</fullName>
    </submittedName>
</protein>
<evidence type="ECO:0000313" key="2">
    <source>
        <dbReference type="Proteomes" id="UP000821837"/>
    </source>
</evidence>
<dbReference type="OrthoDB" id="6492153at2759"/>
<organism evidence="1 2">
    <name type="scientific">Rhipicephalus sanguineus</name>
    <name type="common">Brown dog tick</name>
    <name type="synonym">Ixodes sanguineus</name>
    <dbReference type="NCBI Taxonomy" id="34632"/>
    <lineage>
        <taxon>Eukaryota</taxon>
        <taxon>Metazoa</taxon>
        <taxon>Ecdysozoa</taxon>
        <taxon>Arthropoda</taxon>
        <taxon>Chelicerata</taxon>
        <taxon>Arachnida</taxon>
        <taxon>Acari</taxon>
        <taxon>Parasitiformes</taxon>
        <taxon>Ixodida</taxon>
        <taxon>Ixodoidea</taxon>
        <taxon>Ixodidae</taxon>
        <taxon>Rhipicephalinae</taxon>
        <taxon>Rhipicephalus</taxon>
        <taxon>Rhipicephalus</taxon>
    </lineage>
</organism>
<name>A0A9D4PJL3_RHISA</name>
<reference evidence="1" key="2">
    <citation type="submission" date="2021-09" db="EMBL/GenBank/DDBJ databases">
        <authorList>
            <person name="Jia N."/>
            <person name="Wang J."/>
            <person name="Shi W."/>
            <person name="Du L."/>
            <person name="Sun Y."/>
            <person name="Zhan W."/>
            <person name="Jiang J."/>
            <person name="Wang Q."/>
            <person name="Zhang B."/>
            <person name="Ji P."/>
            <person name="Sakyi L.B."/>
            <person name="Cui X."/>
            <person name="Yuan T."/>
            <person name="Jiang B."/>
            <person name="Yang W."/>
            <person name="Lam T.T.-Y."/>
            <person name="Chang Q."/>
            <person name="Ding S."/>
            <person name="Wang X."/>
            <person name="Zhu J."/>
            <person name="Ruan X."/>
            <person name="Zhao L."/>
            <person name="Wei J."/>
            <person name="Que T."/>
            <person name="Du C."/>
            <person name="Cheng J."/>
            <person name="Dai P."/>
            <person name="Han X."/>
            <person name="Huang E."/>
            <person name="Gao Y."/>
            <person name="Liu J."/>
            <person name="Shao H."/>
            <person name="Ye R."/>
            <person name="Li L."/>
            <person name="Wei W."/>
            <person name="Wang X."/>
            <person name="Wang C."/>
            <person name="Huo Q."/>
            <person name="Li W."/>
            <person name="Guo W."/>
            <person name="Chen H."/>
            <person name="Chen S."/>
            <person name="Zhou L."/>
            <person name="Zhou L."/>
            <person name="Ni X."/>
            <person name="Tian J."/>
            <person name="Zhou Y."/>
            <person name="Sheng Y."/>
            <person name="Liu T."/>
            <person name="Pan Y."/>
            <person name="Xia L."/>
            <person name="Li J."/>
            <person name="Zhao F."/>
            <person name="Cao W."/>
        </authorList>
    </citation>
    <scope>NUCLEOTIDE SEQUENCE</scope>
    <source>
        <strain evidence="1">Rsan-2018</strain>
        <tissue evidence="1">Larvae</tissue>
    </source>
</reference>
<dbReference type="SUPFAM" id="SSF52047">
    <property type="entry name" value="RNI-like"/>
    <property type="match status" value="1"/>
</dbReference>
<evidence type="ECO:0000313" key="1">
    <source>
        <dbReference type="EMBL" id="KAH7942876.1"/>
    </source>
</evidence>
<proteinExistence type="predicted"/>
<dbReference type="AlphaFoldDB" id="A0A9D4PJL3"/>
<sequence>MDHKMSIGTEQLYFDELNQRFSGLNLNVPCSAEGAAGEDGGSVPTSICHIFDRLSRWNYVLWHVGLQLRELRGPGRLSLVRVVYKGGGGCTQQTQSHHARILLHVLLVKHSCVESLDLDDVLMEGGGLGECRELVVSALRKNTTLQTLTLCSLYEYKSVCADLFGAVGTMTNLHELTVLGSGLPHSFVQDAVCPLLVSTTCLTTLSIPGIIYIEETGTRLVDALLRNETVENLSVHASIASTCLRNGFSEFSHFLANSARLTSLSVQGVYGDPNFTYPIIESIVPPLVFSGKLRKLRLWNFRLTAECAGLLAVLVSRQEGCLESLDIGGCCWSPKGWPERWFQGDLPDGEHTGEPAPTHKTCPWIRMFDSTAQVQLSFFALSFEELRLDELRVLLDRAAAVASLRNISLSGVPLNKLKKVCRVIRKAKMFGRVRIDEVYYVDSSVLAELQCYPEALSKMAITSFTEPCLKAFAGAVQLACTCFRVTQLELNLTQEFLSDVLTFRTVSEYLSTAVLLNALWLTGCDDPDLSRTLRSAGRPYSVLLEAIFKNVAIQTLRLNEMRLGEDNLRFLVDEVAASKSLCQLVFASWDPTENGMFVRLLAAKFWDNKTISYLRVLERTDCVDDEWFVIEDIIGRNTGYLTCAAHCVLRKDDSPRCTAAFGVVSGTPALMRRVEELRNKVQPPGPFRRTSGA</sequence>
<dbReference type="VEuPathDB" id="VectorBase:RSAN_057552"/>